<dbReference type="PANTHER" id="PTHR10605:SF56">
    <property type="entry name" value="BIFUNCTIONAL HEPARAN SULFATE N-DEACETYLASE_N-SULFOTRANSFERASE"/>
    <property type="match status" value="1"/>
</dbReference>
<proteinExistence type="predicted"/>
<dbReference type="AlphaFoldDB" id="A0A239F5A4"/>
<dbReference type="RefSeq" id="WP_089232228.1">
    <property type="nucleotide sequence ID" value="NZ_FZOY01000002.1"/>
</dbReference>
<dbReference type="OrthoDB" id="981508at2"/>
<keyword evidence="3" id="KW-1185">Reference proteome</keyword>
<evidence type="ECO:0000313" key="3">
    <source>
        <dbReference type="Proteomes" id="UP000198426"/>
    </source>
</evidence>
<dbReference type="InterPro" id="IPR037359">
    <property type="entry name" value="NST/OST"/>
</dbReference>
<dbReference type="Proteomes" id="UP000198426">
    <property type="component" value="Unassembled WGS sequence"/>
</dbReference>
<dbReference type="EMBL" id="FZOY01000002">
    <property type="protein sequence ID" value="SNS51921.1"/>
    <property type="molecule type" value="Genomic_DNA"/>
</dbReference>
<sequence>MTGGGAAGKTGPDFVVAGWPKAGTTALWAALSRHPSTFMPGSKEPGFFAFAGSDPRPASGPFDPDYFSTIVTDPSAYQALFRDAHGKLRGEASPVYALVPEAAGRIAEWSPEIKVLLVLRDPVARAFSQFAHHVRDGLETTSDFGQALADEPSRLAAGWSPFCGYASGSRYAETLRRFEAVIPRERLCVLFHDDMEADPAGFLSTLSDFLGIPPFPADELAARTNQASAVATTARSPALRRMLSHPGAGVKAVSRLVPKGGRRRIRAALDRLNAGKRPTLDPHVARRLAAELEEDIAWLEERFGRDLSHWRPDQAARA</sequence>
<name>A0A239F5A4_9RHOB</name>
<dbReference type="InterPro" id="IPR027417">
    <property type="entry name" value="P-loop_NTPase"/>
</dbReference>
<dbReference type="SUPFAM" id="SSF52540">
    <property type="entry name" value="P-loop containing nucleoside triphosphate hydrolases"/>
    <property type="match status" value="1"/>
</dbReference>
<dbReference type="PANTHER" id="PTHR10605">
    <property type="entry name" value="HEPARAN SULFATE SULFOTRANSFERASE"/>
    <property type="match status" value="1"/>
</dbReference>
<organism evidence="2 3">
    <name type="scientific">Tropicimonas sediminicola</name>
    <dbReference type="NCBI Taxonomy" id="1031541"/>
    <lineage>
        <taxon>Bacteria</taxon>
        <taxon>Pseudomonadati</taxon>
        <taxon>Pseudomonadota</taxon>
        <taxon>Alphaproteobacteria</taxon>
        <taxon>Rhodobacterales</taxon>
        <taxon>Roseobacteraceae</taxon>
        <taxon>Tropicimonas</taxon>
    </lineage>
</organism>
<gene>
    <name evidence="2" type="ORF">SAMN05421757_102500</name>
</gene>
<dbReference type="GO" id="GO:0008146">
    <property type="term" value="F:sulfotransferase activity"/>
    <property type="evidence" value="ECO:0007669"/>
    <property type="project" value="InterPro"/>
</dbReference>
<protein>
    <submittedName>
        <fullName evidence="2">Sulfotransferase family protein</fullName>
    </submittedName>
</protein>
<evidence type="ECO:0000313" key="2">
    <source>
        <dbReference type="EMBL" id="SNS51921.1"/>
    </source>
</evidence>
<evidence type="ECO:0000256" key="1">
    <source>
        <dbReference type="ARBA" id="ARBA00022679"/>
    </source>
</evidence>
<accession>A0A239F5A4</accession>
<reference evidence="2 3" key="1">
    <citation type="submission" date="2017-06" db="EMBL/GenBank/DDBJ databases">
        <authorList>
            <person name="Kim H.J."/>
            <person name="Triplett B.A."/>
        </authorList>
    </citation>
    <scope>NUCLEOTIDE SEQUENCE [LARGE SCALE GENOMIC DNA]</scope>
    <source>
        <strain evidence="2 3">DSM 29339</strain>
    </source>
</reference>
<dbReference type="Pfam" id="PF13469">
    <property type="entry name" value="Sulfotransfer_3"/>
    <property type="match status" value="1"/>
</dbReference>
<keyword evidence="1 2" id="KW-0808">Transferase</keyword>
<dbReference type="Gene3D" id="3.40.50.300">
    <property type="entry name" value="P-loop containing nucleotide triphosphate hydrolases"/>
    <property type="match status" value="1"/>
</dbReference>